<dbReference type="InterPro" id="IPR019870">
    <property type="entry name" value="Se_metab_YedF"/>
</dbReference>
<dbReference type="NCBIfam" id="TIGR03527">
    <property type="entry name" value="selenium_YedF"/>
    <property type="match status" value="1"/>
</dbReference>
<dbReference type="InterPro" id="IPR001455">
    <property type="entry name" value="TusA-like"/>
</dbReference>
<evidence type="ECO:0000256" key="1">
    <source>
        <dbReference type="ARBA" id="ARBA00008984"/>
    </source>
</evidence>
<dbReference type="EMBL" id="JAHLQN010000001">
    <property type="protein sequence ID" value="MBU5627625.1"/>
    <property type="molecule type" value="Genomic_DNA"/>
</dbReference>
<dbReference type="Proteomes" id="UP000787672">
    <property type="component" value="Unassembled WGS sequence"/>
</dbReference>
<organism evidence="3 4">
    <name type="scientific">Dysosmobacter acutus</name>
    <dbReference type="NCBI Taxonomy" id="2841504"/>
    <lineage>
        <taxon>Bacteria</taxon>
        <taxon>Bacillati</taxon>
        <taxon>Bacillota</taxon>
        <taxon>Clostridia</taxon>
        <taxon>Eubacteriales</taxon>
        <taxon>Oscillospiraceae</taxon>
        <taxon>Dysosmobacter</taxon>
    </lineage>
</organism>
<comment type="similarity">
    <text evidence="1">Belongs to the sulfur carrier protein TusA family.</text>
</comment>
<accession>A0ABS6FE50</accession>
<keyword evidence="4" id="KW-1185">Reference proteome</keyword>
<evidence type="ECO:0000313" key="4">
    <source>
        <dbReference type="Proteomes" id="UP000787672"/>
    </source>
</evidence>
<proteinExistence type="inferred from homology"/>
<evidence type="ECO:0000259" key="2">
    <source>
        <dbReference type="Pfam" id="PF01206"/>
    </source>
</evidence>
<evidence type="ECO:0000313" key="3">
    <source>
        <dbReference type="EMBL" id="MBU5627625.1"/>
    </source>
</evidence>
<name>A0ABS6FE50_9FIRM</name>
<dbReference type="CDD" id="cd00291">
    <property type="entry name" value="SirA_YedF_YeeD"/>
    <property type="match status" value="1"/>
</dbReference>
<dbReference type="RefSeq" id="WP_216632974.1">
    <property type="nucleotide sequence ID" value="NZ_JAHLQN010000001.1"/>
</dbReference>
<comment type="caution">
    <text evidence="3">The sequence shown here is derived from an EMBL/GenBank/DDBJ whole genome shotgun (WGS) entry which is preliminary data.</text>
</comment>
<dbReference type="Pfam" id="PF01206">
    <property type="entry name" value="TusA"/>
    <property type="match status" value="1"/>
</dbReference>
<dbReference type="PANTHER" id="PTHR33279">
    <property type="entry name" value="SULFUR CARRIER PROTEIN YEDF-RELATED"/>
    <property type="match status" value="1"/>
</dbReference>
<gene>
    <name evidence="3" type="primary">yedF</name>
    <name evidence="3" type="ORF">KQI82_11960</name>
</gene>
<protein>
    <submittedName>
        <fullName evidence="3">Sulfurtransferase-like selenium metabolism protein YedF</fullName>
    </submittedName>
</protein>
<feature type="domain" description="UPF0033" evidence="2">
    <location>
        <begin position="5"/>
        <end position="70"/>
    </location>
</feature>
<sequence>MEKVVVNAIGEQCPIPVVKATKALKAMREAGELEVHVDNDIAVQNLNRMAAKFGCKMRSEKQDEKHYVVTLDVVNPVAESAVEEEEITCAPNAIGAFVVAVDSSVMGRGSDELGKTLMKGFLYALSQLERLPRTILFYNGGAHLTAEGSDSIEDLRNMEAMGVEILTCGTCANFYQLTPVVGGVTNMYTIVEKLTAAAKVVKP</sequence>
<reference evidence="3 4" key="1">
    <citation type="submission" date="2021-06" db="EMBL/GenBank/DDBJ databases">
        <authorList>
            <person name="Sun Q."/>
            <person name="Li D."/>
        </authorList>
    </citation>
    <scope>NUCLEOTIDE SEQUENCE [LARGE SCALE GENOMIC DNA]</scope>
    <source>
        <strain evidence="3 4">MSJ-2</strain>
    </source>
</reference>
<dbReference type="PANTHER" id="PTHR33279:SF6">
    <property type="entry name" value="SULFUR CARRIER PROTEIN YEDF-RELATED"/>
    <property type="match status" value="1"/>
</dbReference>